<dbReference type="Pfam" id="PF03965">
    <property type="entry name" value="Penicillinase_R"/>
    <property type="match status" value="1"/>
</dbReference>
<evidence type="ECO:0000256" key="3">
    <source>
        <dbReference type="ARBA" id="ARBA00023125"/>
    </source>
</evidence>
<dbReference type="PIRSF" id="PIRSF019455">
    <property type="entry name" value="CopR_AtkY"/>
    <property type="match status" value="1"/>
</dbReference>
<proteinExistence type="inferred from homology"/>
<sequence length="141" mass="16366">MAKEEITPSEWQIMEVLWACGEPLTSSEVYKRMQGNVDMSMRMVRVLMNRLNQKDILGYTVDEHDSRVYHYYVQRSREECVKEKSRKFVDSYFSGSGTNAMAALLQSFALTDEQIKELEEILEKSKERGTESTDKEGEPHA</sequence>
<keyword evidence="3" id="KW-0238">DNA-binding</keyword>
<name>A0A2K4ZL50_9FIRM</name>
<dbReference type="SUPFAM" id="SSF46785">
    <property type="entry name" value="Winged helix' DNA-binding domain"/>
    <property type="match status" value="1"/>
</dbReference>
<dbReference type="EMBL" id="OFSM01000023">
    <property type="protein sequence ID" value="SOY31214.1"/>
    <property type="molecule type" value="Genomic_DNA"/>
</dbReference>
<dbReference type="InterPro" id="IPR036390">
    <property type="entry name" value="WH_DNA-bd_sf"/>
</dbReference>
<dbReference type="Gene3D" id="1.10.10.10">
    <property type="entry name" value="Winged helix-like DNA-binding domain superfamily/Winged helix DNA-binding domain"/>
    <property type="match status" value="1"/>
</dbReference>
<gene>
    <name evidence="6" type="primary">mecI_4</name>
    <name evidence="6" type="ORF">AMURIS_03950</name>
</gene>
<evidence type="ECO:0000313" key="6">
    <source>
        <dbReference type="EMBL" id="SOY31214.1"/>
    </source>
</evidence>
<feature type="region of interest" description="Disordered" evidence="5">
    <location>
        <begin position="122"/>
        <end position="141"/>
    </location>
</feature>
<evidence type="ECO:0000313" key="7">
    <source>
        <dbReference type="Proteomes" id="UP000236311"/>
    </source>
</evidence>
<protein>
    <submittedName>
        <fullName evidence="6">Methicillin resistance regulatory protein MecI</fullName>
    </submittedName>
</protein>
<dbReference type="Proteomes" id="UP000236311">
    <property type="component" value="Unassembled WGS sequence"/>
</dbReference>
<dbReference type="OrthoDB" id="9795583at2"/>
<dbReference type="RefSeq" id="WP_103241219.1">
    <property type="nucleotide sequence ID" value="NZ_JANJZD010000021.1"/>
</dbReference>
<organism evidence="6 7">
    <name type="scientific">Acetatifactor muris</name>
    <dbReference type="NCBI Taxonomy" id="879566"/>
    <lineage>
        <taxon>Bacteria</taxon>
        <taxon>Bacillati</taxon>
        <taxon>Bacillota</taxon>
        <taxon>Clostridia</taxon>
        <taxon>Lachnospirales</taxon>
        <taxon>Lachnospiraceae</taxon>
        <taxon>Acetatifactor</taxon>
    </lineage>
</organism>
<evidence type="ECO:0000256" key="5">
    <source>
        <dbReference type="SAM" id="MobiDB-lite"/>
    </source>
</evidence>
<keyword evidence="4" id="KW-0804">Transcription</keyword>
<evidence type="ECO:0000256" key="4">
    <source>
        <dbReference type="ARBA" id="ARBA00023163"/>
    </source>
</evidence>
<dbReference type="GO" id="GO:0045892">
    <property type="term" value="P:negative regulation of DNA-templated transcription"/>
    <property type="evidence" value="ECO:0007669"/>
    <property type="project" value="InterPro"/>
</dbReference>
<comment type="similarity">
    <text evidence="1">Belongs to the BlaI transcriptional regulatory family.</text>
</comment>
<keyword evidence="2" id="KW-0805">Transcription regulation</keyword>
<dbReference type="InterPro" id="IPR005650">
    <property type="entry name" value="BlaI_family"/>
</dbReference>
<accession>A0A2K4ZL50</accession>
<dbReference type="GO" id="GO:0003677">
    <property type="term" value="F:DNA binding"/>
    <property type="evidence" value="ECO:0007669"/>
    <property type="project" value="UniProtKB-KW"/>
</dbReference>
<reference evidence="6 7" key="1">
    <citation type="submission" date="2018-01" db="EMBL/GenBank/DDBJ databases">
        <authorList>
            <person name="Gaut B.S."/>
            <person name="Morton B.R."/>
            <person name="Clegg M.T."/>
            <person name="Duvall M.R."/>
        </authorList>
    </citation>
    <scope>NUCLEOTIDE SEQUENCE [LARGE SCALE GENOMIC DNA]</scope>
    <source>
        <strain evidence="6">GP69</strain>
    </source>
</reference>
<dbReference type="AlphaFoldDB" id="A0A2K4ZL50"/>
<dbReference type="Gene3D" id="1.10.4040.10">
    <property type="entry name" value="Penicillinase repressor domain"/>
    <property type="match status" value="1"/>
</dbReference>
<evidence type="ECO:0000256" key="2">
    <source>
        <dbReference type="ARBA" id="ARBA00023015"/>
    </source>
</evidence>
<evidence type="ECO:0000256" key="1">
    <source>
        <dbReference type="ARBA" id="ARBA00011046"/>
    </source>
</evidence>
<keyword evidence="7" id="KW-1185">Reference proteome</keyword>
<dbReference type="InterPro" id="IPR036388">
    <property type="entry name" value="WH-like_DNA-bd_sf"/>
</dbReference>